<dbReference type="STRING" id="68775.A0A5C3LQ90"/>
<dbReference type="Proteomes" id="UP000308652">
    <property type="component" value="Unassembled WGS sequence"/>
</dbReference>
<keyword evidence="4" id="KW-1185">Reference proteome</keyword>
<feature type="non-terminal residue" evidence="3">
    <location>
        <position position="297"/>
    </location>
</feature>
<keyword evidence="1" id="KW-0472">Membrane</keyword>
<reference evidence="3 4" key="1">
    <citation type="journal article" date="2019" name="Nat. Ecol. Evol.">
        <title>Megaphylogeny resolves global patterns of mushroom evolution.</title>
        <authorList>
            <person name="Varga T."/>
            <person name="Krizsan K."/>
            <person name="Foldi C."/>
            <person name="Dima B."/>
            <person name="Sanchez-Garcia M."/>
            <person name="Sanchez-Ramirez S."/>
            <person name="Szollosi G.J."/>
            <person name="Szarkandi J.G."/>
            <person name="Papp V."/>
            <person name="Albert L."/>
            <person name="Andreopoulos W."/>
            <person name="Angelini C."/>
            <person name="Antonin V."/>
            <person name="Barry K.W."/>
            <person name="Bougher N.L."/>
            <person name="Buchanan P."/>
            <person name="Buyck B."/>
            <person name="Bense V."/>
            <person name="Catcheside P."/>
            <person name="Chovatia M."/>
            <person name="Cooper J."/>
            <person name="Damon W."/>
            <person name="Desjardin D."/>
            <person name="Finy P."/>
            <person name="Geml J."/>
            <person name="Haridas S."/>
            <person name="Hughes K."/>
            <person name="Justo A."/>
            <person name="Karasinski D."/>
            <person name="Kautmanova I."/>
            <person name="Kiss B."/>
            <person name="Kocsube S."/>
            <person name="Kotiranta H."/>
            <person name="LaButti K.M."/>
            <person name="Lechner B.E."/>
            <person name="Liimatainen K."/>
            <person name="Lipzen A."/>
            <person name="Lukacs Z."/>
            <person name="Mihaltcheva S."/>
            <person name="Morgado L.N."/>
            <person name="Niskanen T."/>
            <person name="Noordeloos M.E."/>
            <person name="Ohm R.A."/>
            <person name="Ortiz-Santana B."/>
            <person name="Ovrebo C."/>
            <person name="Racz N."/>
            <person name="Riley R."/>
            <person name="Savchenko A."/>
            <person name="Shiryaev A."/>
            <person name="Soop K."/>
            <person name="Spirin V."/>
            <person name="Szebenyi C."/>
            <person name="Tomsovsky M."/>
            <person name="Tulloss R.E."/>
            <person name="Uehling J."/>
            <person name="Grigoriev I.V."/>
            <person name="Vagvolgyi C."/>
            <person name="Papp T."/>
            <person name="Martin F.M."/>
            <person name="Miettinen O."/>
            <person name="Hibbett D.S."/>
            <person name="Nagy L.G."/>
        </authorList>
    </citation>
    <scope>NUCLEOTIDE SEQUENCE [LARGE SCALE GENOMIC DNA]</scope>
    <source>
        <strain evidence="3 4">CBS 166.37</strain>
    </source>
</reference>
<gene>
    <name evidence="3" type="ORF">BDQ12DRAFT_635230</name>
</gene>
<keyword evidence="1" id="KW-0812">Transmembrane</keyword>
<dbReference type="AlphaFoldDB" id="A0A5C3LQ90"/>
<evidence type="ECO:0000313" key="4">
    <source>
        <dbReference type="Proteomes" id="UP000308652"/>
    </source>
</evidence>
<dbReference type="EMBL" id="ML213622">
    <property type="protein sequence ID" value="TFK35329.1"/>
    <property type="molecule type" value="Genomic_DNA"/>
</dbReference>
<feature type="transmembrane region" description="Helical" evidence="1">
    <location>
        <begin position="81"/>
        <end position="101"/>
    </location>
</feature>
<dbReference type="OrthoDB" id="3206554at2759"/>
<dbReference type="Pfam" id="PF20152">
    <property type="entry name" value="DUF6534"/>
    <property type="match status" value="1"/>
</dbReference>
<feature type="transmembrane region" description="Helical" evidence="1">
    <location>
        <begin position="201"/>
        <end position="221"/>
    </location>
</feature>
<feature type="transmembrane region" description="Helical" evidence="1">
    <location>
        <begin position="12"/>
        <end position="34"/>
    </location>
</feature>
<organism evidence="3 4">
    <name type="scientific">Crucibulum laeve</name>
    <dbReference type="NCBI Taxonomy" id="68775"/>
    <lineage>
        <taxon>Eukaryota</taxon>
        <taxon>Fungi</taxon>
        <taxon>Dikarya</taxon>
        <taxon>Basidiomycota</taxon>
        <taxon>Agaricomycotina</taxon>
        <taxon>Agaricomycetes</taxon>
        <taxon>Agaricomycetidae</taxon>
        <taxon>Agaricales</taxon>
        <taxon>Agaricineae</taxon>
        <taxon>Nidulariaceae</taxon>
        <taxon>Crucibulum</taxon>
    </lineage>
</organism>
<dbReference type="PANTHER" id="PTHR40465:SF1">
    <property type="entry name" value="DUF6534 DOMAIN-CONTAINING PROTEIN"/>
    <property type="match status" value="1"/>
</dbReference>
<feature type="transmembrane region" description="Helical" evidence="1">
    <location>
        <begin position="46"/>
        <end position="69"/>
    </location>
</feature>
<protein>
    <recommendedName>
        <fullName evidence="2">DUF6534 domain-containing protein</fullName>
    </recommendedName>
</protein>
<evidence type="ECO:0000256" key="1">
    <source>
        <dbReference type="SAM" id="Phobius"/>
    </source>
</evidence>
<proteinExistence type="predicted"/>
<sequence>MNIPESHGALLIGVLFAIGFSGIVSVQTILYFRLYPLQDTKGLKSLVLFVWILDFCHSGFICAAIWDYFIINFGNAPEIDFIPFTLCLLYHLNFCAVHSFFAHRIYLLSNKNWYITSPVVSSRVLKCEYSSASFFLFLRLFRMKLQSLSIFRERFTWVFSVGLALSSTADIWVTLSLFFLLRSSRSRSLSLDHIIDSLILYTLEIGTLTSLVTVISMIFWVAMHKNLIFLAFHVTIEKLYANSFLAALNTRQGLRYGTRHTSNNVINLEELRHHPSLSFNRRVDGGLSQQVQISIEK</sequence>
<accession>A0A5C3LQ90</accession>
<evidence type="ECO:0000313" key="3">
    <source>
        <dbReference type="EMBL" id="TFK35329.1"/>
    </source>
</evidence>
<name>A0A5C3LQ90_9AGAR</name>
<keyword evidence="1" id="KW-1133">Transmembrane helix</keyword>
<dbReference type="InterPro" id="IPR045339">
    <property type="entry name" value="DUF6534"/>
</dbReference>
<dbReference type="PANTHER" id="PTHR40465">
    <property type="entry name" value="CHROMOSOME 1, WHOLE GENOME SHOTGUN SEQUENCE"/>
    <property type="match status" value="1"/>
</dbReference>
<feature type="domain" description="DUF6534" evidence="2">
    <location>
        <begin position="167"/>
        <end position="252"/>
    </location>
</feature>
<evidence type="ECO:0000259" key="2">
    <source>
        <dbReference type="Pfam" id="PF20152"/>
    </source>
</evidence>
<feature type="transmembrane region" description="Helical" evidence="1">
    <location>
        <begin position="157"/>
        <end position="181"/>
    </location>
</feature>